<protein>
    <submittedName>
        <fullName evidence="1">Uncharacterized protein</fullName>
    </submittedName>
</protein>
<dbReference type="STRING" id="246196.MSMEG_4021"/>
<evidence type="ECO:0000313" key="2">
    <source>
        <dbReference type="Proteomes" id="UP000000757"/>
    </source>
</evidence>
<organism evidence="1 2">
    <name type="scientific">Mycolicibacterium smegmatis (strain ATCC 700084 / mc(2)155)</name>
    <name type="common">Mycobacterium smegmatis</name>
    <dbReference type="NCBI Taxonomy" id="246196"/>
    <lineage>
        <taxon>Bacteria</taxon>
        <taxon>Bacillati</taxon>
        <taxon>Actinomycetota</taxon>
        <taxon>Actinomycetes</taxon>
        <taxon>Mycobacteriales</taxon>
        <taxon>Mycobacteriaceae</taxon>
        <taxon>Mycolicibacterium</taxon>
    </lineage>
</organism>
<dbReference type="AlphaFoldDB" id="A0QZG9"/>
<proteinExistence type="predicted"/>
<dbReference type="Proteomes" id="UP000000757">
    <property type="component" value="Chromosome"/>
</dbReference>
<reference evidence="1 2" key="1">
    <citation type="submission" date="2006-10" db="EMBL/GenBank/DDBJ databases">
        <authorList>
            <person name="Fleischmann R.D."/>
            <person name="Dodson R.J."/>
            <person name="Haft D.H."/>
            <person name="Merkel J.S."/>
            <person name="Nelson W.C."/>
            <person name="Fraser C.M."/>
        </authorList>
    </citation>
    <scope>NUCLEOTIDE SEQUENCE [LARGE SCALE GENOMIC DNA]</scope>
    <source>
        <strain evidence="2">ATCC 700084 / mc(2)155</strain>
    </source>
</reference>
<accession>A0QZG9</accession>
<gene>
    <name evidence="1" type="ordered locus">MSMEG_4021</name>
</gene>
<dbReference type="EMBL" id="CP000480">
    <property type="protein sequence ID" value="ABK70067.1"/>
    <property type="molecule type" value="Genomic_DNA"/>
</dbReference>
<evidence type="ECO:0000313" key="1">
    <source>
        <dbReference type="EMBL" id="ABK70067.1"/>
    </source>
</evidence>
<sequence length="50" mass="5289">MEAAMRTILIAGTSGDFRRAFAEAVAPWRAHSRIPDLADAAVGPSGKDHP</sequence>
<keyword evidence="2" id="KW-1185">Reference proteome</keyword>
<dbReference type="KEGG" id="msm:MSMEG_4021"/>
<name>A0QZG9_MYCS2</name>